<sequence length="457" mass="52538">MPPSLKVKGFLVHANTPKQPEYEGCGGLYQPFALMEDVTVGREVRVQKREGAKLERHRCTHGGVRLDSEDQQLSRQASHITTTGIYICQKYSLLKSKLDVLMRTSMLDYAADTYQTLYNKDVPEDFSGKRAAVLDRIQSFEVKLEPVKMIFSPETMKEVAQCKNAKDLLSNLETKYNFKTEMLDDLFDAARLFYDIGNYNTASEYLRVVRQLVTPGSKRHLEACWGRLASEILVQNWNEAMDDLERLKEAVDCQGDDRVSHLNAIQSLAPHLLRYLTVCVITNTDKKKKSLIRDLVYLIQQESYSYRDPVTEFLECLFVKFDFDGTQQRLRTCETVLPNDFFLTGCYEEFIENARLLMFESFCRIHHSVGIGMLADKLNMDVDSAEKWIVKLIRDTRIDAKIDSQKGLIVMGTQKVSPYQQVIERTKTSGTCAHKLLERLRWEKALDSEWVLSGTIT</sequence>
<comment type="subcellular location">
    <subcellularLocation>
        <location evidence="4">Cytoplasm</location>
    </subcellularLocation>
</comment>
<dbReference type="GO" id="GO:0001732">
    <property type="term" value="P:formation of cytoplasmic translation initiation complex"/>
    <property type="evidence" value="ECO:0007669"/>
    <property type="project" value="UniProtKB-UniRule"/>
</dbReference>
<comment type="caution">
    <text evidence="6">The sequence shown here is derived from an EMBL/GenBank/DDBJ whole genome shotgun (WGS) entry which is preliminary data.</text>
</comment>
<comment type="subunit">
    <text evidence="4">Component of the eukaryotic translation initiation factor 3 (eIF-3) complex.</text>
</comment>
<evidence type="ECO:0000313" key="7">
    <source>
        <dbReference type="Proteomes" id="UP000699462"/>
    </source>
</evidence>
<keyword evidence="2 4" id="KW-0396">Initiation factor</keyword>
<dbReference type="GO" id="GO:0003743">
    <property type="term" value="F:translation initiation factor activity"/>
    <property type="evidence" value="ECO:0007669"/>
    <property type="project" value="UniProtKB-UniRule"/>
</dbReference>
<dbReference type="OrthoDB" id="417252at2759"/>
<dbReference type="EMBL" id="JTDF01021845">
    <property type="protein sequence ID" value="KAF8561310.1"/>
    <property type="molecule type" value="Genomic_DNA"/>
</dbReference>
<gene>
    <name evidence="6" type="ORF">P879_08628</name>
</gene>
<keyword evidence="7" id="KW-1185">Reference proteome</keyword>
<evidence type="ECO:0000256" key="3">
    <source>
        <dbReference type="ARBA" id="ARBA00022917"/>
    </source>
</evidence>
<dbReference type="GO" id="GO:0016282">
    <property type="term" value="C:eukaryotic 43S preinitiation complex"/>
    <property type="evidence" value="ECO:0007669"/>
    <property type="project" value="UniProtKB-UniRule"/>
</dbReference>
<dbReference type="Pfam" id="PF09440">
    <property type="entry name" value="eIF3_N"/>
    <property type="match status" value="1"/>
</dbReference>
<dbReference type="GO" id="GO:0033290">
    <property type="term" value="C:eukaryotic 48S preinitiation complex"/>
    <property type="evidence" value="ECO:0007669"/>
    <property type="project" value="UniProtKB-UniRule"/>
</dbReference>
<dbReference type="HAMAP" id="MF_03004">
    <property type="entry name" value="eIF3e"/>
    <property type="match status" value="1"/>
</dbReference>
<dbReference type="PROSITE" id="PS50250">
    <property type="entry name" value="PCI"/>
    <property type="match status" value="1"/>
</dbReference>
<comment type="function">
    <text evidence="4">Component of the eukaryotic translation initiation factor 3 (eIF-3) complex, which is involved in protein synthesis of a specialized repertoire of mRNAs and, together with other initiation factors, stimulates binding of mRNA and methionyl-tRNAi to the 40S ribosome. The eIF-3 complex specifically targets and initiates translation of a subset of mRNAs involved in cell proliferation.</text>
</comment>
<evidence type="ECO:0000256" key="1">
    <source>
        <dbReference type="ARBA" id="ARBA00022490"/>
    </source>
</evidence>
<reference evidence="6 7" key="1">
    <citation type="submission" date="2019-07" db="EMBL/GenBank/DDBJ databases">
        <title>Annotation for the trematode Paragonimus westermani.</title>
        <authorList>
            <person name="Choi Y.-J."/>
        </authorList>
    </citation>
    <scope>NUCLEOTIDE SEQUENCE [LARGE SCALE GENOMIC DNA]</scope>
    <source>
        <strain evidence="6">180907_Pwestermani</strain>
    </source>
</reference>
<dbReference type="InterPro" id="IPR036390">
    <property type="entry name" value="WH_DNA-bd_sf"/>
</dbReference>
<dbReference type="PANTHER" id="PTHR10317">
    <property type="entry name" value="EUKARYOTIC TRANSLATION INITIATION FACTOR 3 SUBUNIT E"/>
    <property type="match status" value="1"/>
</dbReference>
<dbReference type="Pfam" id="PF01399">
    <property type="entry name" value="PCI"/>
    <property type="match status" value="1"/>
</dbReference>
<dbReference type="InterPro" id="IPR000717">
    <property type="entry name" value="PCI_dom"/>
</dbReference>
<organism evidence="6 7">
    <name type="scientific">Paragonimus westermani</name>
    <dbReference type="NCBI Taxonomy" id="34504"/>
    <lineage>
        <taxon>Eukaryota</taxon>
        <taxon>Metazoa</taxon>
        <taxon>Spiralia</taxon>
        <taxon>Lophotrochozoa</taxon>
        <taxon>Platyhelminthes</taxon>
        <taxon>Trematoda</taxon>
        <taxon>Digenea</taxon>
        <taxon>Plagiorchiida</taxon>
        <taxon>Troglotremata</taxon>
        <taxon>Troglotrematidae</taxon>
        <taxon>Paragonimus</taxon>
    </lineage>
</organism>
<evidence type="ECO:0000313" key="6">
    <source>
        <dbReference type="EMBL" id="KAF8561310.1"/>
    </source>
</evidence>
<dbReference type="SMART" id="SM00088">
    <property type="entry name" value="PINT"/>
    <property type="match status" value="1"/>
</dbReference>
<dbReference type="InterPro" id="IPR016650">
    <property type="entry name" value="eIF3e"/>
</dbReference>
<keyword evidence="3 4" id="KW-0648">Protein biosynthesis</keyword>
<dbReference type="AlphaFoldDB" id="A0A8T0D097"/>
<keyword evidence="1 4" id="KW-0963">Cytoplasm</keyword>
<evidence type="ECO:0000256" key="4">
    <source>
        <dbReference type="HAMAP-Rule" id="MF_03004"/>
    </source>
</evidence>
<dbReference type="CDD" id="cd21378">
    <property type="entry name" value="eIF3E"/>
    <property type="match status" value="1"/>
</dbReference>
<dbReference type="Gene3D" id="1.25.40.570">
    <property type="match status" value="1"/>
</dbReference>
<feature type="domain" description="PCI" evidence="5">
    <location>
        <begin position="239"/>
        <end position="416"/>
    </location>
</feature>
<dbReference type="Proteomes" id="UP000699462">
    <property type="component" value="Unassembled WGS sequence"/>
</dbReference>
<comment type="similarity">
    <text evidence="4">Belongs to the eIF-3 subunit E family.</text>
</comment>
<evidence type="ECO:0000259" key="5">
    <source>
        <dbReference type="PROSITE" id="PS50250"/>
    </source>
</evidence>
<dbReference type="SUPFAM" id="SSF46785">
    <property type="entry name" value="Winged helix' DNA-binding domain"/>
    <property type="match status" value="1"/>
</dbReference>
<dbReference type="SMART" id="SM01186">
    <property type="entry name" value="eIF3_N"/>
    <property type="match status" value="1"/>
</dbReference>
<accession>A0A8T0D097</accession>
<dbReference type="InterPro" id="IPR019010">
    <property type="entry name" value="eIF3e_N"/>
</dbReference>
<evidence type="ECO:0000256" key="2">
    <source>
        <dbReference type="ARBA" id="ARBA00022540"/>
    </source>
</evidence>
<dbReference type="GO" id="GO:0071540">
    <property type="term" value="C:eukaryotic translation initiation factor 3 complex, eIF3e"/>
    <property type="evidence" value="ECO:0007669"/>
    <property type="project" value="UniProtKB-UniRule"/>
</dbReference>
<proteinExistence type="inferred from homology"/>
<protein>
    <recommendedName>
        <fullName evidence="4">Eukaryotic translation initiation factor 3 subunit E</fullName>
        <shortName evidence="4">eIF3e</shortName>
    </recommendedName>
    <alternativeName>
        <fullName evidence="4">Eukaryotic translation initiation factor 3 subunit 6</fullName>
    </alternativeName>
</protein>
<name>A0A8T0D097_9TREM</name>